<dbReference type="Proteomes" id="UP001172082">
    <property type="component" value="Unassembled WGS sequence"/>
</dbReference>
<feature type="domain" description="Formyl transferase N-terminal" evidence="1">
    <location>
        <begin position="107"/>
        <end position="211"/>
    </location>
</feature>
<proteinExistence type="predicted"/>
<dbReference type="EMBL" id="JAUJEA010000018">
    <property type="protein sequence ID" value="MDN5205378.1"/>
    <property type="molecule type" value="Genomic_DNA"/>
</dbReference>
<sequence>MKTVLICHKEAHLSYYGIGHWLNSFSELAGIVVINEDPSRKRTRIKKELKRSGIFGLIDVLLFRVYYKFFKAARDSEKDKKLLNELTNRFKENSIEDVPRIEVETPNAEEARKFIEDKSPDFTIARCKFLLKQAVFDIPKFGTYVFHPGICPEYRNAHGCFWAIVNNDYERVGMTMLRIDKGIDTGPVYGYFSYDYDPMKESHIEIQNRVVFDNLGAIKKKILEVFEGKAKSVEVDKNRKSGVWGQPQLFPYLRWKWRYKGKY</sequence>
<dbReference type="InterPro" id="IPR036477">
    <property type="entry name" value="Formyl_transf_N_sf"/>
</dbReference>
<comment type="caution">
    <text evidence="2">The sequence shown here is derived from an EMBL/GenBank/DDBJ whole genome shotgun (WGS) entry which is preliminary data.</text>
</comment>
<gene>
    <name evidence="2" type="ORF">QQ008_28595</name>
</gene>
<keyword evidence="3" id="KW-1185">Reference proteome</keyword>
<organism evidence="2 3">
    <name type="scientific">Splendidivirga corallicola</name>
    <dbReference type="NCBI Taxonomy" id="3051826"/>
    <lineage>
        <taxon>Bacteria</taxon>
        <taxon>Pseudomonadati</taxon>
        <taxon>Bacteroidota</taxon>
        <taxon>Cytophagia</taxon>
        <taxon>Cytophagales</taxon>
        <taxon>Splendidivirgaceae</taxon>
        <taxon>Splendidivirga</taxon>
    </lineage>
</organism>
<dbReference type="Pfam" id="PF00551">
    <property type="entry name" value="Formyl_trans_N"/>
    <property type="match status" value="1"/>
</dbReference>
<dbReference type="SUPFAM" id="SSF53328">
    <property type="entry name" value="Formyltransferase"/>
    <property type="match status" value="1"/>
</dbReference>
<dbReference type="RefSeq" id="WP_346755399.1">
    <property type="nucleotide sequence ID" value="NZ_JAUJEA010000018.1"/>
</dbReference>
<protein>
    <recommendedName>
        <fullName evidence="1">Formyl transferase N-terminal domain-containing protein</fullName>
    </recommendedName>
</protein>
<dbReference type="Gene3D" id="3.40.50.170">
    <property type="entry name" value="Formyl transferase, N-terminal domain"/>
    <property type="match status" value="1"/>
</dbReference>
<reference evidence="2" key="1">
    <citation type="submission" date="2023-06" db="EMBL/GenBank/DDBJ databases">
        <title>Genomic of Parafulvivirga corallium.</title>
        <authorList>
            <person name="Wang G."/>
        </authorList>
    </citation>
    <scope>NUCLEOTIDE SEQUENCE</scope>
    <source>
        <strain evidence="2">BMA10</strain>
    </source>
</reference>
<name>A0ABT8KYE6_9BACT</name>
<dbReference type="InterPro" id="IPR002376">
    <property type="entry name" value="Formyl_transf_N"/>
</dbReference>
<evidence type="ECO:0000313" key="2">
    <source>
        <dbReference type="EMBL" id="MDN5205378.1"/>
    </source>
</evidence>
<evidence type="ECO:0000259" key="1">
    <source>
        <dbReference type="Pfam" id="PF00551"/>
    </source>
</evidence>
<accession>A0ABT8KYE6</accession>
<evidence type="ECO:0000313" key="3">
    <source>
        <dbReference type="Proteomes" id="UP001172082"/>
    </source>
</evidence>